<evidence type="ECO:0000313" key="1">
    <source>
        <dbReference type="EMBL" id="TDF96600.1"/>
    </source>
</evidence>
<dbReference type="OrthoDB" id="2989487at2"/>
<reference evidence="1 2" key="1">
    <citation type="submission" date="2019-03" db="EMBL/GenBank/DDBJ databases">
        <title>This is whole genome sequence of Paenibacillus sp MS74 strain.</title>
        <authorList>
            <person name="Trinh H.N."/>
        </authorList>
    </citation>
    <scope>NUCLEOTIDE SEQUENCE [LARGE SCALE GENOMIC DNA]</scope>
    <source>
        <strain evidence="1 2">MS74</strain>
    </source>
</reference>
<dbReference type="AlphaFoldDB" id="A0A4R5KPL5"/>
<dbReference type="Gene3D" id="3.40.50.10620">
    <property type="entry name" value="PH0156-like domains"/>
    <property type="match status" value="1"/>
</dbReference>
<organism evidence="1 2">
    <name type="scientific">Paenibacillus piri</name>
    <dbReference type="NCBI Taxonomy" id="2547395"/>
    <lineage>
        <taxon>Bacteria</taxon>
        <taxon>Bacillati</taxon>
        <taxon>Bacillota</taxon>
        <taxon>Bacilli</taxon>
        <taxon>Bacillales</taxon>
        <taxon>Paenibacillaceae</taxon>
        <taxon>Paenibacillus</taxon>
    </lineage>
</organism>
<name>A0A4R5KPL5_9BACL</name>
<accession>A0A4R5KPL5</accession>
<proteinExistence type="predicted"/>
<evidence type="ECO:0008006" key="3">
    <source>
        <dbReference type="Google" id="ProtNLM"/>
    </source>
</evidence>
<evidence type="ECO:0000313" key="2">
    <source>
        <dbReference type="Proteomes" id="UP000295636"/>
    </source>
</evidence>
<dbReference type="InterPro" id="IPR024508">
    <property type="entry name" value="DUF3226"/>
</dbReference>
<dbReference type="EMBL" id="SMRT01000007">
    <property type="protein sequence ID" value="TDF96600.1"/>
    <property type="molecule type" value="Genomic_DNA"/>
</dbReference>
<dbReference type="Proteomes" id="UP000295636">
    <property type="component" value="Unassembled WGS sequence"/>
</dbReference>
<sequence>MKSIILCEGPTDAILISYYLNSTKKWEYYKGKKSPFSFPIRDSQCEEANWYTLGDDWLGIWGIGGNTNFEFAIREIQNINRNYDSSESITKIVLVTDRDKTTSDKDITDTFNKIFLNEAINIEIENNKWVKTQFTNKFSETVNIEIGCLIIPFDRQGALETFLLDALCEDKDIKVLVDASRNLLSSLESLVYLPSDRLKLKAELGTTFALMYPTRVFKPLNQILIGVNWEKYKSIQSGFNLLEVI</sequence>
<comment type="caution">
    <text evidence="1">The sequence shown here is derived from an EMBL/GenBank/DDBJ whole genome shotgun (WGS) entry which is preliminary data.</text>
</comment>
<gene>
    <name evidence="1" type="ORF">E1757_16010</name>
</gene>
<protein>
    <recommendedName>
        <fullName evidence="3">DUF3226 domain-containing protein</fullName>
    </recommendedName>
</protein>
<dbReference type="Pfam" id="PF11536">
    <property type="entry name" value="DUF3226"/>
    <property type="match status" value="1"/>
</dbReference>
<dbReference type="RefSeq" id="WP_133229845.1">
    <property type="nucleotide sequence ID" value="NZ_SMRT01000007.1"/>
</dbReference>
<keyword evidence="2" id="KW-1185">Reference proteome</keyword>